<proteinExistence type="predicted"/>
<feature type="compositionally biased region" description="Basic and acidic residues" evidence="1">
    <location>
        <begin position="63"/>
        <end position="81"/>
    </location>
</feature>
<name>A0AAV6HWT2_9ERIC</name>
<sequence>MFDYETEVETIHVEKGILQEEIVQKEVEIGGLYVSNDLLEEKLEKSEKDKASFEDGLDDMDKEEDKEKRQEEEESKEGRVDRTIIERVEIETGLHDEILFDEVID</sequence>
<accession>A0AAV6HWT2</accession>
<protein>
    <submittedName>
        <fullName evidence="2">Uncharacterized protein</fullName>
    </submittedName>
</protein>
<organism evidence="2 3">
    <name type="scientific">Rhododendron griersonianum</name>
    <dbReference type="NCBI Taxonomy" id="479676"/>
    <lineage>
        <taxon>Eukaryota</taxon>
        <taxon>Viridiplantae</taxon>
        <taxon>Streptophyta</taxon>
        <taxon>Embryophyta</taxon>
        <taxon>Tracheophyta</taxon>
        <taxon>Spermatophyta</taxon>
        <taxon>Magnoliopsida</taxon>
        <taxon>eudicotyledons</taxon>
        <taxon>Gunneridae</taxon>
        <taxon>Pentapetalae</taxon>
        <taxon>asterids</taxon>
        <taxon>Ericales</taxon>
        <taxon>Ericaceae</taxon>
        <taxon>Ericoideae</taxon>
        <taxon>Rhodoreae</taxon>
        <taxon>Rhododendron</taxon>
    </lineage>
</organism>
<feature type="compositionally biased region" description="Basic and acidic residues" evidence="1">
    <location>
        <begin position="44"/>
        <end position="53"/>
    </location>
</feature>
<feature type="region of interest" description="Disordered" evidence="1">
    <location>
        <begin position="44"/>
        <end position="81"/>
    </location>
</feature>
<dbReference type="Proteomes" id="UP000823749">
    <property type="component" value="Chromosome 12"/>
</dbReference>
<dbReference type="EMBL" id="JACTNZ010000012">
    <property type="protein sequence ID" value="KAG5520883.1"/>
    <property type="molecule type" value="Genomic_DNA"/>
</dbReference>
<gene>
    <name evidence="2" type="ORF">RHGRI_033447</name>
</gene>
<reference evidence="2" key="1">
    <citation type="submission" date="2020-08" db="EMBL/GenBank/DDBJ databases">
        <title>Plant Genome Project.</title>
        <authorList>
            <person name="Zhang R.-G."/>
        </authorList>
    </citation>
    <scope>NUCLEOTIDE SEQUENCE</scope>
    <source>
        <strain evidence="2">WSP0</strain>
        <tissue evidence="2">Leaf</tissue>
    </source>
</reference>
<evidence type="ECO:0000313" key="3">
    <source>
        <dbReference type="Proteomes" id="UP000823749"/>
    </source>
</evidence>
<evidence type="ECO:0000313" key="2">
    <source>
        <dbReference type="EMBL" id="KAG5520883.1"/>
    </source>
</evidence>
<keyword evidence="3" id="KW-1185">Reference proteome</keyword>
<comment type="caution">
    <text evidence="2">The sequence shown here is derived from an EMBL/GenBank/DDBJ whole genome shotgun (WGS) entry which is preliminary data.</text>
</comment>
<evidence type="ECO:0000256" key="1">
    <source>
        <dbReference type="SAM" id="MobiDB-lite"/>
    </source>
</evidence>
<dbReference type="AlphaFoldDB" id="A0AAV6HWT2"/>